<sequence>MSSFSGQDTTKHPDSNISEESKYSGGMGVATMTRYHDSQHECRGLLFENETVACRTRFGENDNRTDAESSCTSFEDYNHNEKADKICFGLKDTEIDNSSKVFNGVTKDDFEHSKIRKHHLDGGSIKNNSKFVNGDLDREAFIAFFCRD</sequence>
<protein>
    <submittedName>
        <fullName evidence="2">Uncharacterized protein</fullName>
    </submittedName>
</protein>
<name>A0A7R7ZLB6_ASPCH</name>
<proteinExistence type="predicted"/>
<organism evidence="2 3">
    <name type="scientific">Aspergillus chevalieri</name>
    <name type="common">Eurotium chevalieri</name>
    <dbReference type="NCBI Taxonomy" id="182096"/>
    <lineage>
        <taxon>Eukaryota</taxon>
        <taxon>Fungi</taxon>
        <taxon>Dikarya</taxon>
        <taxon>Ascomycota</taxon>
        <taxon>Pezizomycotina</taxon>
        <taxon>Eurotiomycetes</taxon>
        <taxon>Eurotiomycetidae</taxon>
        <taxon>Eurotiales</taxon>
        <taxon>Aspergillaceae</taxon>
        <taxon>Aspergillus</taxon>
        <taxon>Aspergillus subgen. Aspergillus</taxon>
    </lineage>
</organism>
<dbReference type="Proteomes" id="UP000637239">
    <property type="component" value="Chromosome 2"/>
</dbReference>
<dbReference type="KEGG" id="ache:ACHE_20694A"/>
<keyword evidence="3" id="KW-1185">Reference proteome</keyword>
<evidence type="ECO:0000256" key="1">
    <source>
        <dbReference type="SAM" id="MobiDB-lite"/>
    </source>
</evidence>
<evidence type="ECO:0000313" key="3">
    <source>
        <dbReference type="Proteomes" id="UP000637239"/>
    </source>
</evidence>
<dbReference type="AlphaFoldDB" id="A0A7R7ZLB6"/>
<evidence type="ECO:0000313" key="2">
    <source>
        <dbReference type="EMBL" id="BCR85236.1"/>
    </source>
</evidence>
<feature type="region of interest" description="Disordered" evidence="1">
    <location>
        <begin position="1"/>
        <end position="25"/>
    </location>
</feature>
<reference evidence="2" key="1">
    <citation type="submission" date="2021-01" db="EMBL/GenBank/DDBJ databases">
        <authorList>
            <consortium name="Aspergillus chevalieri M1 genome sequencing consortium"/>
            <person name="Kazuki M."/>
            <person name="Futagami T."/>
        </authorList>
    </citation>
    <scope>NUCLEOTIDE SEQUENCE</scope>
    <source>
        <strain evidence="2">M1</strain>
    </source>
</reference>
<reference evidence="2" key="2">
    <citation type="submission" date="2021-02" db="EMBL/GenBank/DDBJ databases">
        <title>Aspergillus chevalieri M1 genome sequence.</title>
        <authorList>
            <person name="Kadooka C."/>
            <person name="Mori K."/>
            <person name="Futagami T."/>
        </authorList>
    </citation>
    <scope>NUCLEOTIDE SEQUENCE</scope>
    <source>
        <strain evidence="2">M1</strain>
    </source>
</reference>
<dbReference type="RefSeq" id="XP_043133758.1">
    <property type="nucleotide sequence ID" value="XM_043285025.1"/>
</dbReference>
<dbReference type="GeneID" id="66979595"/>
<dbReference type="EMBL" id="AP024417">
    <property type="protein sequence ID" value="BCR85236.1"/>
    <property type="molecule type" value="Genomic_DNA"/>
</dbReference>
<gene>
    <name evidence="2" type="ORF">ACHE_20694A</name>
</gene>
<feature type="compositionally biased region" description="Basic and acidic residues" evidence="1">
    <location>
        <begin position="9"/>
        <end position="22"/>
    </location>
</feature>
<accession>A0A7R7ZLB6</accession>